<dbReference type="InterPro" id="IPR011051">
    <property type="entry name" value="RmlC_Cupin_sf"/>
</dbReference>
<keyword evidence="1" id="KW-0479">Metal-binding</keyword>
<dbReference type="EMBL" id="CP020919">
    <property type="protein sequence ID" value="AWG25531.1"/>
    <property type="molecule type" value="Genomic_DNA"/>
</dbReference>
<evidence type="ECO:0000313" key="3">
    <source>
        <dbReference type="EMBL" id="AWG25531.1"/>
    </source>
</evidence>
<organism evidence="3 4">
    <name type="scientific">Flavobacterium kingsejongi</name>
    <dbReference type="NCBI Taxonomy" id="1678728"/>
    <lineage>
        <taxon>Bacteria</taxon>
        <taxon>Pseudomonadati</taxon>
        <taxon>Bacteroidota</taxon>
        <taxon>Flavobacteriia</taxon>
        <taxon>Flavobacteriales</taxon>
        <taxon>Flavobacteriaceae</taxon>
        <taxon>Flavobacterium</taxon>
    </lineage>
</organism>
<dbReference type="AlphaFoldDB" id="A0A2S1LPD0"/>
<dbReference type="RefSeq" id="WP_108737119.1">
    <property type="nucleotide sequence ID" value="NZ_CP020919.1"/>
</dbReference>
<dbReference type="GO" id="GO:0046872">
    <property type="term" value="F:metal ion binding"/>
    <property type="evidence" value="ECO:0007669"/>
    <property type="project" value="UniProtKB-KW"/>
</dbReference>
<dbReference type="InterPro" id="IPR051610">
    <property type="entry name" value="GPI/OXD"/>
</dbReference>
<evidence type="ECO:0000256" key="1">
    <source>
        <dbReference type="ARBA" id="ARBA00022723"/>
    </source>
</evidence>
<feature type="domain" description="Cupin type-2" evidence="2">
    <location>
        <begin position="35"/>
        <end position="101"/>
    </location>
</feature>
<name>A0A2S1LPD0_9FLAO</name>
<dbReference type="InterPro" id="IPR013096">
    <property type="entry name" value="Cupin_2"/>
</dbReference>
<evidence type="ECO:0000259" key="2">
    <source>
        <dbReference type="Pfam" id="PF07883"/>
    </source>
</evidence>
<dbReference type="InterPro" id="IPR014710">
    <property type="entry name" value="RmlC-like_jellyroll"/>
</dbReference>
<dbReference type="SUPFAM" id="SSF51182">
    <property type="entry name" value="RmlC-like cupins"/>
    <property type="match status" value="1"/>
</dbReference>
<proteinExistence type="predicted"/>
<protein>
    <submittedName>
        <fullName evidence="3">Cupin</fullName>
    </submittedName>
</protein>
<reference evidence="3 4" key="1">
    <citation type="submission" date="2017-04" db="EMBL/GenBank/DDBJ databases">
        <title>Complete genome sequence of Flavobacterium kingsejong AJ004.</title>
        <authorList>
            <person name="Lee P.C."/>
        </authorList>
    </citation>
    <scope>NUCLEOTIDE SEQUENCE [LARGE SCALE GENOMIC DNA]</scope>
    <source>
        <strain evidence="3 4">AJ004</strain>
    </source>
</reference>
<dbReference type="Proteomes" id="UP000244677">
    <property type="component" value="Chromosome"/>
</dbReference>
<dbReference type="PANTHER" id="PTHR35848">
    <property type="entry name" value="OXALATE-BINDING PROTEIN"/>
    <property type="match status" value="1"/>
</dbReference>
<evidence type="ECO:0000313" key="4">
    <source>
        <dbReference type="Proteomes" id="UP000244677"/>
    </source>
</evidence>
<gene>
    <name evidence="3" type="ORF">FK004_09930</name>
</gene>
<dbReference type="KEGG" id="fki:FK004_09930"/>
<accession>A0A2S1LPD0</accession>
<dbReference type="Gene3D" id="2.60.120.10">
    <property type="entry name" value="Jelly Rolls"/>
    <property type="match status" value="1"/>
</dbReference>
<dbReference type="OrthoDB" id="9806121at2"/>
<dbReference type="Pfam" id="PF07883">
    <property type="entry name" value="Cupin_2"/>
    <property type="match status" value="1"/>
</dbReference>
<sequence>MAIKSTKNSEHYIWGDNCDGWHLLKSDSLSIIQEKMPAHTSEGLHFHSIAQQFFFILKGIATFQIEGEVFEVNENKGFHILPNQKHQIFNHSELTLEFLVISEPKSHGDRTNL</sequence>
<dbReference type="PANTHER" id="PTHR35848:SF9">
    <property type="entry name" value="SLL1358 PROTEIN"/>
    <property type="match status" value="1"/>
</dbReference>
<keyword evidence="4" id="KW-1185">Reference proteome</keyword>